<organism evidence="2 4">
    <name type="scientific">Phenylobacterium glaciei</name>
    <dbReference type="NCBI Taxonomy" id="2803784"/>
    <lineage>
        <taxon>Bacteria</taxon>
        <taxon>Pseudomonadati</taxon>
        <taxon>Pseudomonadota</taxon>
        <taxon>Alphaproteobacteria</taxon>
        <taxon>Caulobacterales</taxon>
        <taxon>Caulobacteraceae</taxon>
        <taxon>Phenylobacterium</taxon>
    </lineage>
</organism>
<evidence type="ECO:0000313" key="2">
    <source>
        <dbReference type="EMBL" id="MBR7620753.1"/>
    </source>
</evidence>
<keyword evidence="4" id="KW-1185">Reference proteome</keyword>
<accession>A0A941D5X9</accession>
<gene>
    <name evidence="2" type="ORF">JKL49_15270</name>
    <name evidence="3" type="ORF">JKL49_21630</name>
</gene>
<dbReference type="Pfam" id="PF07362">
    <property type="entry name" value="CcdA"/>
    <property type="match status" value="1"/>
</dbReference>
<keyword evidence="1" id="KW-1277">Toxin-antitoxin system</keyword>
<evidence type="ECO:0000313" key="3">
    <source>
        <dbReference type="EMBL" id="QQZ49532.1"/>
    </source>
</evidence>
<dbReference type="EMBL" id="JAGSGD010000001">
    <property type="protein sequence ID" value="MBR7620753.1"/>
    <property type="molecule type" value="Genomic_DNA"/>
</dbReference>
<dbReference type="RefSeq" id="WP_215341478.1">
    <property type="nucleotide sequence ID" value="NZ_JAGSGD010000001.1"/>
</dbReference>
<dbReference type="EMBL" id="CP068570">
    <property type="protein sequence ID" value="QQZ49532.1"/>
    <property type="molecule type" value="Genomic_DNA"/>
</dbReference>
<sequence>MGKIELKIEIDADLLAEARAAGLSIVEITEAAVRAKLPAKTDKDKAQRWAEDNAEAIKANRERIAEYGIFGEDLRSW</sequence>
<dbReference type="InterPro" id="IPR009956">
    <property type="entry name" value="Post-segregation_anti-tox_CcdA"/>
</dbReference>
<reference evidence="3" key="1">
    <citation type="submission" date="2021-01" db="EMBL/GenBank/DDBJ databases">
        <title>Genome sequence of Phenylobacterium sp. 20VBR1 isolated from a valley glaceir, Ny-Alesund, Svalbard.</title>
        <authorList>
            <person name="Thomas F.A."/>
            <person name="Krishnan K.P."/>
            <person name="Sinha R.K."/>
        </authorList>
    </citation>
    <scope>NUCLEOTIDE SEQUENCE</scope>
    <source>
        <strain evidence="3">20VBR1</strain>
    </source>
</reference>
<proteinExistence type="predicted"/>
<evidence type="ECO:0000313" key="4">
    <source>
        <dbReference type="Proteomes" id="UP000622580"/>
    </source>
</evidence>
<reference evidence="2" key="2">
    <citation type="submission" date="2021-04" db="EMBL/GenBank/DDBJ databases">
        <title>Draft genome assembly of strain Phenylobacterium sp. 20VBR1 using MiniION and Illumina platforms.</title>
        <authorList>
            <person name="Thomas F.A."/>
            <person name="Krishnan K.P."/>
            <person name="Sinha R.K."/>
        </authorList>
    </citation>
    <scope>NUCLEOTIDE SEQUENCE</scope>
    <source>
        <strain evidence="2">20VBR1</strain>
    </source>
</reference>
<name>A0A941D5X9_9CAUL</name>
<protein>
    <submittedName>
        <fullName evidence="2">Type II toxin-antitoxin system CcdA family antitoxin</fullName>
    </submittedName>
</protein>
<dbReference type="AlphaFoldDB" id="A0A941D5X9"/>
<dbReference type="Proteomes" id="UP000622580">
    <property type="component" value="Unassembled WGS sequence"/>
</dbReference>
<evidence type="ECO:0000256" key="1">
    <source>
        <dbReference type="ARBA" id="ARBA00022649"/>
    </source>
</evidence>